<comment type="pathway">
    <text evidence="5">Cofactor biosynthesis; pyridoxine 5'-phosphate biosynthesis; pyridoxine 5'-phosphate from D-erythrose 4-phosphate: step 2/5.</text>
</comment>
<dbReference type="Pfam" id="PF00389">
    <property type="entry name" value="2-Hacid_dh"/>
    <property type="match status" value="1"/>
</dbReference>
<dbReference type="CDD" id="cd12158">
    <property type="entry name" value="ErythrP_dh"/>
    <property type="match status" value="1"/>
</dbReference>
<dbReference type="Proteomes" id="UP000296034">
    <property type="component" value="Unassembled WGS sequence"/>
</dbReference>
<dbReference type="EMBL" id="PDKS01000001">
    <property type="protein sequence ID" value="PPI87385.1"/>
    <property type="molecule type" value="Genomic_DNA"/>
</dbReference>
<comment type="catalytic activity">
    <reaction evidence="5">
        <text>4-phospho-D-erythronate + NAD(+) = (R)-3-hydroxy-2-oxo-4-phosphooxybutanoate + NADH + H(+)</text>
        <dbReference type="Rhea" id="RHEA:18829"/>
        <dbReference type="ChEBI" id="CHEBI:15378"/>
        <dbReference type="ChEBI" id="CHEBI:57540"/>
        <dbReference type="ChEBI" id="CHEBI:57945"/>
        <dbReference type="ChEBI" id="CHEBI:58538"/>
        <dbReference type="ChEBI" id="CHEBI:58766"/>
        <dbReference type="EC" id="1.1.1.290"/>
    </reaction>
</comment>
<comment type="caution">
    <text evidence="5">Lacks conserved residue(s) required for the propagation of feature annotation.</text>
</comment>
<evidence type="ECO:0000256" key="3">
    <source>
        <dbReference type="ARBA" id="ARBA00023027"/>
    </source>
</evidence>
<evidence type="ECO:0000256" key="4">
    <source>
        <dbReference type="ARBA" id="ARBA00023096"/>
    </source>
</evidence>
<dbReference type="Gene3D" id="3.40.50.720">
    <property type="entry name" value="NAD(P)-binding Rossmann-like Domain"/>
    <property type="match status" value="2"/>
</dbReference>
<dbReference type="InterPro" id="IPR050418">
    <property type="entry name" value="D-iso_2-hydroxyacid_DH_PdxB"/>
</dbReference>
<gene>
    <name evidence="5" type="primary">pdxB</name>
    <name evidence="9" type="ORF">CRV11_00400</name>
</gene>
<dbReference type="Pfam" id="PF11890">
    <property type="entry name" value="DUF3410"/>
    <property type="match status" value="1"/>
</dbReference>
<dbReference type="Pfam" id="PF02826">
    <property type="entry name" value="2-Hacid_dh_C"/>
    <property type="match status" value="1"/>
</dbReference>
<evidence type="ECO:0000313" key="9">
    <source>
        <dbReference type="EMBL" id="PPI87385.1"/>
    </source>
</evidence>
<dbReference type="Gene3D" id="3.30.1370.170">
    <property type="match status" value="1"/>
</dbReference>
<dbReference type="PROSITE" id="PS00671">
    <property type="entry name" value="D_2_HYDROXYACID_DH_3"/>
    <property type="match status" value="1"/>
</dbReference>
<feature type="binding site" evidence="5">
    <location>
        <position position="148"/>
    </location>
    <ligand>
        <name>NAD(+)</name>
        <dbReference type="ChEBI" id="CHEBI:57540"/>
    </ligand>
</feature>
<dbReference type="GO" id="GO:0051287">
    <property type="term" value="F:NAD binding"/>
    <property type="evidence" value="ECO:0007669"/>
    <property type="project" value="InterPro"/>
</dbReference>
<dbReference type="PANTHER" id="PTHR43761:SF1">
    <property type="entry name" value="D-ISOMER SPECIFIC 2-HYDROXYACID DEHYDROGENASE CATALYTIC DOMAIN-CONTAINING PROTEIN-RELATED"/>
    <property type="match status" value="1"/>
</dbReference>
<evidence type="ECO:0000256" key="2">
    <source>
        <dbReference type="ARBA" id="ARBA00023002"/>
    </source>
</evidence>
<keyword evidence="4 5" id="KW-0664">Pyridoxine biosynthesis</keyword>
<comment type="function">
    <text evidence="5">Catalyzes the oxidation of erythronate-4-phosphate to 3-hydroxy-2-oxo-4-phosphonooxybutanoate.</text>
</comment>
<feature type="binding site" evidence="5">
    <location>
        <position position="264"/>
    </location>
    <ligand>
        <name>substrate</name>
    </ligand>
</feature>
<feature type="active site" evidence="5">
    <location>
        <position position="243"/>
    </location>
</feature>
<dbReference type="AlphaFoldDB" id="A0A2P5SYH8"/>
<keyword evidence="3 5" id="KW-0520">NAD</keyword>
<evidence type="ECO:0000259" key="6">
    <source>
        <dbReference type="Pfam" id="PF00389"/>
    </source>
</evidence>
<sequence length="385" mass="43855">MVKILVDETIPYVSDIFKNSGNVVKISSRELLGNDLLDADCLIIRSVTKINKQSLVDRKSIKFIGSATSGIDHVDVDWLKKLGVAFSAAPGCNAVAVAEYVFTSLLFLAERNNFQIKDCIIGIVGVGHIGSYLNKILSAWGVVTLLCDPPLSDKIHKKKQNYFYSLNELVNKSDIITFHIPLVYKGKYKTFHIINEKILLSLKKNAILINSSRGAIINNEDLIDVLKIRKDIKLVIDVWNEEENGLSIDLLSKTIIATPHIAGYTIEAKINAIIKLYERWCKLINKPKKIKINKFLIEPTFSNIFLHGRITQSKLSKLANLIFSIYVDDSLLRNTTIMNYYSFNNLQNHHRIRREWFSLKVNCDNYETFNILKNIGFNAFFEQKV</sequence>
<keyword evidence="1 5" id="KW-0963">Cytoplasm</keyword>
<evidence type="ECO:0000259" key="8">
    <source>
        <dbReference type="Pfam" id="PF11890"/>
    </source>
</evidence>
<dbReference type="EC" id="1.1.1.290" evidence="5"/>
<feature type="active site" description="Proton donor" evidence="5">
    <location>
        <position position="260"/>
    </location>
</feature>
<dbReference type="InterPro" id="IPR024531">
    <property type="entry name" value="Erythronate-4-P_DHase_dimer"/>
</dbReference>
<dbReference type="SUPFAM" id="SSF52283">
    <property type="entry name" value="Formate/glycerate dehydrogenase catalytic domain-like"/>
    <property type="match status" value="1"/>
</dbReference>
<protein>
    <recommendedName>
        <fullName evidence="5">Erythronate-4-phosphate dehydrogenase</fullName>
        <ecNumber evidence="5">1.1.1.290</ecNumber>
    </recommendedName>
</protein>
<feature type="domain" description="Erythronate-4-phosphate dehydrogenase dimerisation" evidence="8">
    <location>
        <begin position="295"/>
        <end position="376"/>
    </location>
</feature>
<dbReference type="InterPro" id="IPR020921">
    <property type="entry name" value="Erythronate-4-P_DHase"/>
</dbReference>
<proteinExistence type="inferred from homology"/>
<comment type="subunit">
    <text evidence="5">Homodimer.</text>
</comment>
<accession>A0A2P5SYH8</accession>
<dbReference type="HAMAP" id="MF_01825">
    <property type="entry name" value="PdxB"/>
    <property type="match status" value="1"/>
</dbReference>
<feature type="binding site" evidence="5">
    <location>
        <position position="263"/>
    </location>
    <ligand>
        <name>NAD(+)</name>
        <dbReference type="ChEBI" id="CHEBI:57540"/>
    </ligand>
</feature>
<feature type="domain" description="D-isomer specific 2-hydroxyacid dehydrogenase NAD-binding" evidence="7">
    <location>
        <begin position="114"/>
        <end position="262"/>
    </location>
</feature>
<dbReference type="PANTHER" id="PTHR43761">
    <property type="entry name" value="D-ISOMER SPECIFIC 2-HYDROXYACID DEHYDROGENASE FAMILY PROTEIN (AFU_ORTHOLOGUE AFUA_1G13630)"/>
    <property type="match status" value="1"/>
</dbReference>
<dbReference type="PROSITE" id="PS00065">
    <property type="entry name" value="D_2_HYDROXYACID_DH_1"/>
    <property type="match status" value="1"/>
</dbReference>
<dbReference type="InterPro" id="IPR006140">
    <property type="entry name" value="D-isomer_DH_NAD-bd"/>
</dbReference>
<dbReference type="GO" id="GO:0005737">
    <property type="term" value="C:cytoplasm"/>
    <property type="evidence" value="ECO:0007669"/>
    <property type="project" value="UniProtKB-SubCell"/>
</dbReference>
<keyword evidence="2 5" id="KW-0560">Oxidoreductase</keyword>
<dbReference type="GO" id="GO:0046983">
    <property type="term" value="F:protein dimerization activity"/>
    <property type="evidence" value="ECO:0007669"/>
    <property type="project" value="InterPro"/>
</dbReference>
<feature type="binding site" evidence="5">
    <location>
        <position position="68"/>
    </location>
    <ligand>
        <name>substrate</name>
    </ligand>
</feature>
<evidence type="ECO:0000256" key="5">
    <source>
        <dbReference type="HAMAP-Rule" id="MF_01825"/>
    </source>
</evidence>
<feature type="domain" description="D-isomer specific 2-hydroxyacid dehydrogenase catalytic" evidence="6">
    <location>
        <begin position="8"/>
        <end position="286"/>
    </location>
</feature>
<dbReference type="UniPathway" id="UPA00244">
    <property type="reaction ID" value="UER00310"/>
</dbReference>
<feature type="binding site" evidence="5">
    <location>
        <position position="237"/>
    </location>
    <ligand>
        <name>NAD(+)</name>
        <dbReference type="ChEBI" id="CHEBI:57540"/>
    </ligand>
</feature>
<dbReference type="InterPro" id="IPR006139">
    <property type="entry name" value="D-isomer_2_OHA_DH_cat_dom"/>
</dbReference>
<dbReference type="GO" id="GO:0033711">
    <property type="term" value="F:4-phosphoerythronate dehydrogenase activity"/>
    <property type="evidence" value="ECO:0007669"/>
    <property type="project" value="UniProtKB-EC"/>
</dbReference>
<dbReference type="InterPro" id="IPR029753">
    <property type="entry name" value="D-isomer_DH_CS"/>
</dbReference>
<reference evidence="9 10" key="1">
    <citation type="journal article" date="2018" name="Genome Biol. Evol.">
        <title>Cladogenesis and Genomic Streamlining in Extracellular Endosymbionts of Tropical Stink Bugs.</title>
        <authorList>
            <person name="Otero-Bravo A."/>
            <person name="Goffredi S."/>
            <person name="Sabree Z.L."/>
        </authorList>
    </citation>
    <scope>NUCLEOTIDE SEQUENCE [LARGE SCALE GENOMIC DNA]</scope>
    <source>
        <strain evidence="9 10">SoET</strain>
    </source>
</reference>
<evidence type="ECO:0000256" key="1">
    <source>
        <dbReference type="ARBA" id="ARBA00022490"/>
    </source>
</evidence>
<dbReference type="InterPro" id="IPR036291">
    <property type="entry name" value="NAD(P)-bd_dom_sf"/>
</dbReference>
<organism evidence="9 10">
    <name type="scientific">Candidatus Pantoea edessiphila</name>
    <dbReference type="NCBI Taxonomy" id="2044610"/>
    <lineage>
        <taxon>Bacteria</taxon>
        <taxon>Pseudomonadati</taxon>
        <taxon>Pseudomonadota</taxon>
        <taxon>Gammaproteobacteria</taxon>
        <taxon>Enterobacterales</taxon>
        <taxon>Erwiniaceae</taxon>
        <taxon>Pantoea</taxon>
    </lineage>
</organism>
<comment type="caution">
    <text evidence="9">The sequence shown here is derived from an EMBL/GenBank/DDBJ whole genome shotgun (WGS) entry which is preliminary data.</text>
</comment>
<dbReference type="SUPFAM" id="SSF51735">
    <property type="entry name" value="NAD(P)-binding Rossmann-fold domains"/>
    <property type="match status" value="1"/>
</dbReference>
<dbReference type="GO" id="GO:0008615">
    <property type="term" value="P:pyridoxine biosynthetic process"/>
    <property type="evidence" value="ECO:0007669"/>
    <property type="project" value="UniProtKB-UniRule"/>
</dbReference>
<dbReference type="InterPro" id="IPR029752">
    <property type="entry name" value="D-isomer_DH_CS1"/>
</dbReference>
<dbReference type="InterPro" id="IPR038251">
    <property type="entry name" value="PdxB_dimer_sf"/>
</dbReference>
<feature type="binding site" evidence="5">
    <location>
        <position position="46"/>
    </location>
    <ligand>
        <name>substrate</name>
    </ligand>
</feature>
<comment type="subcellular location">
    <subcellularLocation>
        <location evidence="5">Cytoplasm</location>
    </subcellularLocation>
</comment>
<evidence type="ECO:0000313" key="10">
    <source>
        <dbReference type="Proteomes" id="UP000296034"/>
    </source>
</evidence>
<evidence type="ECO:0000259" key="7">
    <source>
        <dbReference type="Pfam" id="PF02826"/>
    </source>
</evidence>
<comment type="similarity">
    <text evidence="5">Belongs to the D-isomer specific 2-hydroxyacid dehydrogenase family. PdxB subfamily.</text>
</comment>
<name>A0A2P5SYH8_9GAMM</name>
<feature type="active site" evidence="5">
    <location>
        <position position="213"/>
    </location>
</feature>